<dbReference type="EMBL" id="FP929126">
    <property type="protein sequence ID" value="CBX95064.1"/>
    <property type="molecule type" value="Genomic_DNA"/>
</dbReference>
<reference evidence="2" key="1">
    <citation type="journal article" date="2011" name="Nat. Commun.">
        <title>Effector diversification within compartments of the Leptosphaeria maculans genome affected by Repeat-Induced Point mutations.</title>
        <authorList>
            <person name="Rouxel T."/>
            <person name="Grandaubert J."/>
            <person name="Hane J.K."/>
            <person name="Hoede C."/>
            <person name="van de Wouw A.P."/>
            <person name="Couloux A."/>
            <person name="Dominguez V."/>
            <person name="Anthouard V."/>
            <person name="Bally P."/>
            <person name="Bourras S."/>
            <person name="Cozijnsen A.J."/>
            <person name="Ciuffetti L.M."/>
            <person name="Degrave A."/>
            <person name="Dilmaghani A."/>
            <person name="Duret L."/>
            <person name="Fudal I."/>
            <person name="Goodwin S.B."/>
            <person name="Gout L."/>
            <person name="Glaser N."/>
            <person name="Linglin J."/>
            <person name="Kema G.H.J."/>
            <person name="Lapalu N."/>
            <person name="Lawrence C.B."/>
            <person name="May K."/>
            <person name="Meyer M."/>
            <person name="Ollivier B."/>
            <person name="Poulain J."/>
            <person name="Schoch C.L."/>
            <person name="Simon A."/>
            <person name="Spatafora J.W."/>
            <person name="Stachowiak A."/>
            <person name="Turgeon B.G."/>
            <person name="Tyler B.M."/>
            <person name="Vincent D."/>
            <person name="Weissenbach J."/>
            <person name="Amselem J."/>
            <person name="Quesneville H."/>
            <person name="Oliver R.P."/>
            <person name="Wincker P."/>
            <person name="Balesdent M.-H."/>
            <person name="Howlett B.J."/>
        </authorList>
    </citation>
    <scope>NUCLEOTIDE SEQUENCE [LARGE SCALE GENOMIC DNA]</scope>
    <source>
        <strain evidence="2">JN3 / isolate v23.1.3 / race Av1-4-5-6-7-8</strain>
    </source>
</reference>
<protein>
    <submittedName>
        <fullName evidence="1">Predicted protein</fullName>
    </submittedName>
</protein>
<proteinExistence type="predicted"/>
<dbReference type="HOGENOM" id="CLU_3384923_0_0_1"/>
<evidence type="ECO:0000313" key="2">
    <source>
        <dbReference type="Proteomes" id="UP000002668"/>
    </source>
</evidence>
<keyword evidence="2" id="KW-1185">Reference proteome</keyword>
<accession>E4ZUI5</accession>
<sequence>MEQSTAAKDHPPIRANIEVSDASLNTYCPRLYI</sequence>
<dbReference type="VEuPathDB" id="FungiDB:LEMA_P114790.1"/>
<dbReference type="Proteomes" id="UP000002668">
    <property type="component" value="Genome"/>
</dbReference>
<evidence type="ECO:0000313" key="1">
    <source>
        <dbReference type="EMBL" id="CBX95064.1"/>
    </source>
</evidence>
<gene>
    <name evidence="1" type="ORF">LEMA_P114790.1</name>
</gene>
<dbReference type="AlphaFoldDB" id="E4ZUI5"/>
<dbReference type="InParanoid" id="E4ZUI5"/>
<organism evidence="2">
    <name type="scientific">Leptosphaeria maculans (strain JN3 / isolate v23.1.3 / race Av1-4-5-6-7-8)</name>
    <name type="common">Blackleg fungus</name>
    <name type="synonym">Phoma lingam</name>
    <dbReference type="NCBI Taxonomy" id="985895"/>
    <lineage>
        <taxon>Eukaryota</taxon>
        <taxon>Fungi</taxon>
        <taxon>Dikarya</taxon>
        <taxon>Ascomycota</taxon>
        <taxon>Pezizomycotina</taxon>
        <taxon>Dothideomycetes</taxon>
        <taxon>Pleosporomycetidae</taxon>
        <taxon>Pleosporales</taxon>
        <taxon>Pleosporineae</taxon>
        <taxon>Leptosphaeriaceae</taxon>
        <taxon>Plenodomus</taxon>
        <taxon>Plenodomus lingam/Leptosphaeria maculans species complex</taxon>
    </lineage>
</organism>
<name>E4ZUI5_LEPMJ</name>